<dbReference type="Proteomes" id="UP000054359">
    <property type="component" value="Unassembled WGS sequence"/>
</dbReference>
<dbReference type="OrthoDB" id="4843387at2759"/>
<dbReference type="EMBL" id="KK119583">
    <property type="protein sequence ID" value="KFM76077.1"/>
    <property type="molecule type" value="Genomic_DNA"/>
</dbReference>
<dbReference type="InterPro" id="IPR010921">
    <property type="entry name" value="Trp_repressor/repl_initiator"/>
</dbReference>
<organism evidence="1 2">
    <name type="scientific">Stegodyphus mimosarum</name>
    <name type="common">African social velvet spider</name>
    <dbReference type="NCBI Taxonomy" id="407821"/>
    <lineage>
        <taxon>Eukaryota</taxon>
        <taxon>Metazoa</taxon>
        <taxon>Ecdysozoa</taxon>
        <taxon>Arthropoda</taxon>
        <taxon>Chelicerata</taxon>
        <taxon>Arachnida</taxon>
        <taxon>Araneae</taxon>
        <taxon>Araneomorphae</taxon>
        <taxon>Entelegynae</taxon>
        <taxon>Eresoidea</taxon>
        <taxon>Eresidae</taxon>
        <taxon>Stegodyphus</taxon>
    </lineage>
</organism>
<protein>
    <recommendedName>
        <fullName evidence="3">Transposase IS30-like HTH domain-containing protein</fullName>
    </recommendedName>
</protein>
<dbReference type="GO" id="GO:0043565">
    <property type="term" value="F:sequence-specific DNA binding"/>
    <property type="evidence" value="ECO:0007669"/>
    <property type="project" value="InterPro"/>
</dbReference>
<name>A0A087UFD8_STEMI</name>
<feature type="non-terminal residue" evidence="1">
    <location>
        <position position="66"/>
    </location>
</feature>
<keyword evidence="2" id="KW-1185">Reference proteome</keyword>
<accession>A0A087UFD8</accession>
<evidence type="ECO:0000313" key="1">
    <source>
        <dbReference type="EMBL" id="KFM76077.1"/>
    </source>
</evidence>
<reference evidence="1 2" key="1">
    <citation type="submission" date="2013-11" db="EMBL/GenBank/DDBJ databases">
        <title>Genome sequencing of Stegodyphus mimosarum.</title>
        <authorList>
            <person name="Bechsgaard J."/>
        </authorList>
    </citation>
    <scope>NUCLEOTIDE SEQUENCE [LARGE SCALE GENOMIC DNA]</scope>
</reference>
<sequence>MPRSKQRSSFDQVSEFDREKIVACRECPLSFREIGSRVERNQATVMRMCDRWTQERRTDRRVRSHP</sequence>
<dbReference type="Gene3D" id="1.10.1750.10">
    <property type="match status" value="1"/>
</dbReference>
<evidence type="ECO:0008006" key="3">
    <source>
        <dbReference type="Google" id="ProtNLM"/>
    </source>
</evidence>
<evidence type="ECO:0000313" key="2">
    <source>
        <dbReference type="Proteomes" id="UP000054359"/>
    </source>
</evidence>
<gene>
    <name evidence="1" type="ORF">X975_22273</name>
</gene>
<dbReference type="SUPFAM" id="SSF48295">
    <property type="entry name" value="TrpR-like"/>
    <property type="match status" value="1"/>
</dbReference>
<dbReference type="AlphaFoldDB" id="A0A087UFD8"/>
<proteinExistence type="predicted"/>